<evidence type="ECO:0008006" key="3">
    <source>
        <dbReference type="Google" id="ProtNLM"/>
    </source>
</evidence>
<evidence type="ECO:0000313" key="1">
    <source>
        <dbReference type="EMBL" id="GAA4892500.1"/>
    </source>
</evidence>
<keyword evidence="2" id="KW-1185">Reference proteome</keyword>
<proteinExistence type="predicted"/>
<sequence length="164" mass="19151">MKINNNLLKPNTKLNQMDNFKPVEVQIEEATDVKCLFYEQQEGKCFLIIKIVGTCSVGSRGEDYGQYLYQKIGLALLKFQPIAVLIDMQELEYQYGDRILNLFQIFSDVLIFSENPPMASFVLSNKNKNGLSSLLQFNIENLQPPFYYDYEEAFQDLWEKYDEI</sequence>
<gene>
    <name evidence="1" type="ORF">GCM10023311_16240</name>
</gene>
<reference evidence="2" key="1">
    <citation type="journal article" date="2019" name="Int. J. Syst. Evol. Microbiol.">
        <title>The Global Catalogue of Microorganisms (GCM) 10K type strain sequencing project: providing services to taxonomists for standard genome sequencing and annotation.</title>
        <authorList>
            <consortium name="The Broad Institute Genomics Platform"/>
            <consortium name="The Broad Institute Genome Sequencing Center for Infectious Disease"/>
            <person name="Wu L."/>
            <person name="Ma J."/>
        </authorList>
    </citation>
    <scope>NUCLEOTIDE SEQUENCE [LARGE SCALE GENOMIC DNA]</scope>
    <source>
        <strain evidence="2">JCM 18274</strain>
    </source>
</reference>
<organism evidence="1 2">
    <name type="scientific">Flaviramulus aquimarinus</name>
    <dbReference type="NCBI Taxonomy" id="1170456"/>
    <lineage>
        <taxon>Bacteria</taxon>
        <taxon>Pseudomonadati</taxon>
        <taxon>Bacteroidota</taxon>
        <taxon>Flavobacteriia</taxon>
        <taxon>Flavobacteriales</taxon>
        <taxon>Flavobacteriaceae</taxon>
        <taxon>Flaviramulus</taxon>
    </lineage>
</organism>
<dbReference type="Proteomes" id="UP001500433">
    <property type="component" value="Unassembled WGS sequence"/>
</dbReference>
<comment type="caution">
    <text evidence="1">The sequence shown here is derived from an EMBL/GenBank/DDBJ whole genome shotgun (WGS) entry which is preliminary data.</text>
</comment>
<accession>A0ABP9F2R9</accession>
<evidence type="ECO:0000313" key="2">
    <source>
        <dbReference type="Proteomes" id="UP001500433"/>
    </source>
</evidence>
<protein>
    <recommendedName>
        <fullName evidence="3">STAS domain-containing protein</fullName>
    </recommendedName>
</protein>
<dbReference type="EMBL" id="BAABJH010000001">
    <property type="protein sequence ID" value="GAA4892500.1"/>
    <property type="molecule type" value="Genomic_DNA"/>
</dbReference>
<name>A0ABP9F2R9_9FLAO</name>